<dbReference type="Pfam" id="PF07690">
    <property type="entry name" value="MFS_1"/>
    <property type="match status" value="1"/>
</dbReference>
<feature type="transmembrane region" description="Helical" evidence="5">
    <location>
        <begin position="364"/>
        <end position="383"/>
    </location>
</feature>
<evidence type="ECO:0000256" key="4">
    <source>
        <dbReference type="ARBA" id="ARBA00023136"/>
    </source>
</evidence>
<feature type="transmembrane region" description="Helical" evidence="5">
    <location>
        <begin position="140"/>
        <end position="162"/>
    </location>
</feature>
<comment type="subcellular location">
    <subcellularLocation>
        <location evidence="1">Cell membrane</location>
        <topology evidence="1">Multi-pass membrane protein</topology>
    </subcellularLocation>
</comment>
<evidence type="ECO:0000256" key="2">
    <source>
        <dbReference type="ARBA" id="ARBA00022692"/>
    </source>
</evidence>
<dbReference type="InterPro" id="IPR020846">
    <property type="entry name" value="MFS_dom"/>
</dbReference>
<feature type="transmembrane region" description="Helical" evidence="5">
    <location>
        <begin position="106"/>
        <end position="128"/>
    </location>
</feature>
<feature type="transmembrane region" description="Helical" evidence="5">
    <location>
        <begin position="52"/>
        <end position="70"/>
    </location>
</feature>
<feature type="transmembrane region" description="Helical" evidence="5">
    <location>
        <begin position="174"/>
        <end position="191"/>
    </location>
</feature>
<reference evidence="7 8" key="1">
    <citation type="submission" date="2023-01" db="EMBL/GenBank/DDBJ databases">
        <title>Draft genome sequence of Nocardiopsis sp. RSe5-2 isolated from halophytes.</title>
        <authorList>
            <person name="Duangmal K."/>
            <person name="Chantavorakit T."/>
        </authorList>
    </citation>
    <scope>NUCLEOTIDE SEQUENCE [LARGE SCALE GENOMIC DNA]</scope>
    <source>
        <strain evidence="7 8">RSe5-2</strain>
    </source>
</reference>
<organism evidence="7 8">
    <name type="scientific">Nocardiopsis endophytica</name>
    <dbReference type="NCBI Taxonomy" id="3018445"/>
    <lineage>
        <taxon>Bacteria</taxon>
        <taxon>Bacillati</taxon>
        <taxon>Actinomycetota</taxon>
        <taxon>Actinomycetes</taxon>
        <taxon>Streptosporangiales</taxon>
        <taxon>Nocardiopsidaceae</taxon>
        <taxon>Nocardiopsis</taxon>
    </lineage>
</organism>
<dbReference type="Proteomes" id="UP001527866">
    <property type="component" value="Unassembled WGS sequence"/>
</dbReference>
<feature type="transmembrane region" description="Helical" evidence="5">
    <location>
        <begin position="82"/>
        <end position="100"/>
    </location>
</feature>
<accession>A0ABT4TXF0</accession>
<dbReference type="PANTHER" id="PTHR23508">
    <property type="entry name" value="CARBOXYLIC ACID TRANSPORTER PROTEIN HOMOLOG"/>
    <property type="match status" value="1"/>
</dbReference>
<dbReference type="PROSITE" id="PS50850">
    <property type="entry name" value="MFS"/>
    <property type="match status" value="1"/>
</dbReference>
<sequence length="435" mass="45061">MKIGSDGLTVRQAWGVTWILGTASYLDASAIAGTGTALVLFQDGLSLTGTDIGRLSALLTVCIAIGALFGGRLGDRFGRRRVFTVTMVVFAAAALLLTASTGIVPLYIGLALLGLASGADLPVSLSMIGEAAPDDKRGRMIGLSQGLWVVGIVAAILIGMLFGDLGAVAGRIMYGHLFAVSALVLVARLWIPESSKWRAAEDTRSAGIADPDGGTDIGALRKLFTSRFVLPLVALGLFFGIANISANTNGQFQTYLYVNVAGTDVPTASAFGLVSIGLGFSSMLLFMKLVDDARMRTAMLWAAAVMAVAAFALPAVAGVHVWTLVTSTVLYSLGGGIIGEPMYKVWSQEIIPTLFRSSVQGITIAFTRLVAAGVALVTPAIIATGPTNLYYFLVATTLVSVAIGLFWLPRFPRANEEAGIGGAPSAAPAGDVPSA</sequence>
<evidence type="ECO:0000259" key="6">
    <source>
        <dbReference type="PROSITE" id="PS50850"/>
    </source>
</evidence>
<dbReference type="InterPro" id="IPR036259">
    <property type="entry name" value="MFS_trans_sf"/>
</dbReference>
<keyword evidence="8" id="KW-1185">Reference proteome</keyword>
<evidence type="ECO:0000313" key="7">
    <source>
        <dbReference type="EMBL" id="MDA2809363.1"/>
    </source>
</evidence>
<keyword evidence="2 5" id="KW-0812">Transmembrane</keyword>
<feature type="domain" description="Major facilitator superfamily (MFS) profile" evidence="6">
    <location>
        <begin position="13"/>
        <end position="412"/>
    </location>
</feature>
<proteinExistence type="predicted"/>
<gene>
    <name evidence="7" type="ORF">O4J56_01825</name>
</gene>
<dbReference type="Gene3D" id="1.20.1250.20">
    <property type="entry name" value="MFS general substrate transporter like domains"/>
    <property type="match status" value="1"/>
</dbReference>
<dbReference type="EMBL" id="JAQFWQ010000003">
    <property type="protein sequence ID" value="MDA2809363.1"/>
    <property type="molecule type" value="Genomic_DNA"/>
</dbReference>
<dbReference type="RefSeq" id="WP_270683269.1">
    <property type="nucleotide sequence ID" value="NZ_JAQFWQ010000003.1"/>
</dbReference>
<name>A0ABT4TXF0_9ACTN</name>
<keyword evidence="4 5" id="KW-0472">Membrane</keyword>
<evidence type="ECO:0000256" key="5">
    <source>
        <dbReference type="SAM" id="Phobius"/>
    </source>
</evidence>
<keyword evidence="3 5" id="KW-1133">Transmembrane helix</keyword>
<feature type="transmembrane region" description="Helical" evidence="5">
    <location>
        <begin position="298"/>
        <end position="316"/>
    </location>
</feature>
<feature type="transmembrane region" description="Helical" evidence="5">
    <location>
        <begin position="228"/>
        <end position="246"/>
    </location>
</feature>
<dbReference type="PANTHER" id="PTHR23508:SF10">
    <property type="entry name" value="CARBOXYLIC ACID TRANSPORTER PROTEIN HOMOLOG"/>
    <property type="match status" value="1"/>
</dbReference>
<feature type="transmembrane region" description="Helical" evidence="5">
    <location>
        <begin position="266"/>
        <end position="286"/>
    </location>
</feature>
<evidence type="ECO:0000256" key="3">
    <source>
        <dbReference type="ARBA" id="ARBA00022989"/>
    </source>
</evidence>
<evidence type="ECO:0000256" key="1">
    <source>
        <dbReference type="ARBA" id="ARBA00004651"/>
    </source>
</evidence>
<feature type="transmembrane region" description="Helical" evidence="5">
    <location>
        <begin position="389"/>
        <end position="408"/>
    </location>
</feature>
<dbReference type="InterPro" id="IPR011701">
    <property type="entry name" value="MFS"/>
</dbReference>
<feature type="transmembrane region" description="Helical" evidence="5">
    <location>
        <begin position="12"/>
        <end position="32"/>
    </location>
</feature>
<evidence type="ECO:0000313" key="8">
    <source>
        <dbReference type="Proteomes" id="UP001527866"/>
    </source>
</evidence>
<protein>
    <submittedName>
        <fullName evidence="7">MFS transporter</fullName>
    </submittedName>
</protein>
<comment type="caution">
    <text evidence="7">The sequence shown here is derived from an EMBL/GenBank/DDBJ whole genome shotgun (WGS) entry which is preliminary data.</text>
</comment>
<dbReference type="SUPFAM" id="SSF103473">
    <property type="entry name" value="MFS general substrate transporter"/>
    <property type="match status" value="1"/>
</dbReference>